<keyword evidence="1" id="KW-0472">Membrane</keyword>
<gene>
    <name evidence="2" type="ORF">SAMN04515668_0442</name>
</gene>
<feature type="transmembrane region" description="Helical" evidence="1">
    <location>
        <begin position="6"/>
        <end position="30"/>
    </location>
</feature>
<organism evidence="2 3">
    <name type="scientific">Hymenobacter arizonensis</name>
    <name type="common">Siccationidurans arizonensis</name>
    <dbReference type="NCBI Taxonomy" id="1227077"/>
    <lineage>
        <taxon>Bacteria</taxon>
        <taxon>Pseudomonadati</taxon>
        <taxon>Bacteroidota</taxon>
        <taxon>Cytophagia</taxon>
        <taxon>Cytophagales</taxon>
        <taxon>Hymenobacteraceae</taxon>
        <taxon>Hymenobacter</taxon>
    </lineage>
</organism>
<dbReference type="EMBL" id="FOXS01000001">
    <property type="protein sequence ID" value="SFP81463.1"/>
    <property type="molecule type" value="Genomic_DNA"/>
</dbReference>
<protein>
    <submittedName>
        <fullName evidence="2">Uncharacterized protein</fullName>
    </submittedName>
</protein>
<proteinExistence type="predicted"/>
<reference evidence="3" key="1">
    <citation type="submission" date="2016-10" db="EMBL/GenBank/DDBJ databases">
        <authorList>
            <person name="Varghese N."/>
            <person name="Submissions S."/>
        </authorList>
    </citation>
    <scope>NUCLEOTIDE SEQUENCE [LARGE SCALE GENOMIC DNA]</scope>
    <source>
        <strain evidence="3">OR362-8,ATCC BAA-1266,JCM 13504</strain>
    </source>
</reference>
<keyword evidence="3" id="KW-1185">Reference proteome</keyword>
<dbReference type="AlphaFoldDB" id="A0A1I5TEJ3"/>
<evidence type="ECO:0000256" key="1">
    <source>
        <dbReference type="SAM" id="Phobius"/>
    </source>
</evidence>
<evidence type="ECO:0000313" key="3">
    <source>
        <dbReference type="Proteomes" id="UP000199029"/>
    </source>
</evidence>
<keyword evidence="1" id="KW-1133">Transmembrane helix</keyword>
<sequence length="83" mass="9479">MTFWFFEAFLMKIMFIAALVIAMGLIGFLYQQLNSTQEALKTSQQRFADCQQVTFQLQNQLAQVQREARGDTVRSRPLSGGGR</sequence>
<keyword evidence="1" id="KW-0812">Transmembrane</keyword>
<dbReference type="Proteomes" id="UP000199029">
    <property type="component" value="Unassembled WGS sequence"/>
</dbReference>
<evidence type="ECO:0000313" key="2">
    <source>
        <dbReference type="EMBL" id="SFP81463.1"/>
    </source>
</evidence>
<name>A0A1I5TEJ3_HYMAR</name>
<accession>A0A1I5TEJ3</accession>